<gene>
    <name evidence="1" type="ORF">NEIMUCOT_05715</name>
</gene>
<accession>D2ZYK4</accession>
<evidence type="ECO:0000313" key="2">
    <source>
        <dbReference type="Proteomes" id="UP000003344"/>
    </source>
</evidence>
<organism evidence="1 2">
    <name type="scientific">Neisseria mucosa (strain ATCC 25996 / DSM 4631 / NCTC 10774 / M26)</name>
    <dbReference type="NCBI Taxonomy" id="546266"/>
    <lineage>
        <taxon>Bacteria</taxon>
        <taxon>Pseudomonadati</taxon>
        <taxon>Pseudomonadota</taxon>
        <taxon>Betaproteobacteria</taxon>
        <taxon>Neisseriales</taxon>
        <taxon>Neisseriaceae</taxon>
        <taxon>Neisseria</taxon>
    </lineage>
</organism>
<dbReference type="STRING" id="546266.NEIMUCOT_05715"/>
<dbReference type="EMBL" id="ACDX02000014">
    <property type="protein sequence ID" value="EFC87803.1"/>
    <property type="molecule type" value="Genomic_DNA"/>
</dbReference>
<sequence>MGIGQRGLPLRGFTDVGNDVFRFNLIGANQVGNRRIGAGLVIVEQAYTLSFKETDTESICMMVGNAAAAAEAFEGKHDVRWGITVHAEQLAHDFDLYCFNRNGTIGLWYIGQSVSIDTIQHPHKINI</sequence>
<protein>
    <submittedName>
        <fullName evidence="1">Uncharacterized protein</fullName>
    </submittedName>
</protein>
<dbReference type="AlphaFoldDB" id="D2ZYK4"/>
<comment type="caution">
    <text evidence="1">The sequence shown here is derived from an EMBL/GenBank/DDBJ whole genome shotgun (WGS) entry which is preliminary data.</text>
</comment>
<name>D2ZYK4_NEIM2</name>
<proteinExistence type="predicted"/>
<dbReference type="Proteomes" id="UP000003344">
    <property type="component" value="Unassembled WGS sequence"/>
</dbReference>
<reference evidence="1 2" key="1">
    <citation type="submission" date="2009-10" db="EMBL/GenBank/DDBJ databases">
        <authorList>
            <person name="Weinstock G."/>
            <person name="Sodergren E."/>
            <person name="Clifton S."/>
            <person name="Fulton L."/>
            <person name="Fulton B."/>
            <person name="Courtney L."/>
            <person name="Fronick C."/>
            <person name="Harrison M."/>
            <person name="Strong C."/>
            <person name="Farmer C."/>
            <person name="Delahaunty K."/>
            <person name="Markovic C."/>
            <person name="Hall O."/>
            <person name="Minx P."/>
            <person name="Tomlinson C."/>
            <person name="Mitreva M."/>
            <person name="Nelson J."/>
            <person name="Hou S."/>
            <person name="Wollam A."/>
            <person name="Pepin K.H."/>
            <person name="Johnson M."/>
            <person name="Bhonagiri V."/>
            <person name="Nash W.E."/>
            <person name="Warren W."/>
            <person name="Chinwalla A."/>
            <person name="Mardis E.R."/>
            <person name="Wilson R.K."/>
        </authorList>
    </citation>
    <scope>NUCLEOTIDE SEQUENCE [LARGE SCALE GENOMIC DNA]</scope>
    <source>
        <strain evidence="2">ATCC 25996 / DSM 4631 / NCTC 10774 / M26</strain>
    </source>
</reference>
<evidence type="ECO:0000313" key="1">
    <source>
        <dbReference type="EMBL" id="EFC87803.1"/>
    </source>
</evidence>